<dbReference type="OrthoDB" id="2398536at2759"/>
<dbReference type="EMBL" id="JAAAUQ010002594">
    <property type="protein sequence ID" value="KAF9122304.1"/>
    <property type="molecule type" value="Genomic_DNA"/>
</dbReference>
<sequence length="123" mass="14669">KPQFYFTSSMKVYIVTKMEHCDDYKCAETNYAVVKITQDKEKAYEFAHNEQLEYMCRNNHVANGKDNEEETHDLPTYSRDEKDKTWEVSYGKLIKLFNKILDEPEFTTMASQTRYSVEEHMVE</sequence>
<protein>
    <submittedName>
        <fullName evidence="1">Uncharacterized protein</fullName>
    </submittedName>
</protein>
<reference evidence="1" key="1">
    <citation type="journal article" date="2020" name="Fungal Divers.">
        <title>Resolving the Mortierellaceae phylogeny through synthesis of multi-gene phylogenetics and phylogenomics.</title>
        <authorList>
            <person name="Vandepol N."/>
            <person name="Liber J."/>
            <person name="Desiro A."/>
            <person name="Na H."/>
            <person name="Kennedy M."/>
            <person name="Barry K."/>
            <person name="Grigoriev I.V."/>
            <person name="Miller A.N."/>
            <person name="O'Donnell K."/>
            <person name="Stajich J.E."/>
            <person name="Bonito G."/>
        </authorList>
    </citation>
    <scope>NUCLEOTIDE SEQUENCE</scope>
    <source>
        <strain evidence="1">NRRL 6426</strain>
    </source>
</reference>
<proteinExistence type="predicted"/>
<evidence type="ECO:0000313" key="1">
    <source>
        <dbReference type="EMBL" id="KAF9122304.1"/>
    </source>
</evidence>
<keyword evidence="2" id="KW-1185">Reference proteome</keyword>
<dbReference type="Proteomes" id="UP000748756">
    <property type="component" value="Unassembled WGS sequence"/>
</dbReference>
<gene>
    <name evidence="1" type="ORF">BG015_005581</name>
</gene>
<feature type="non-terminal residue" evidence="1">
    <location>
        <position position="1"/>
    </location>
</feature>
<evidence type="ECO:0000313" key="2">
    <source>
        <dbReference type="Proteomes" id="UP000748756"/>
    </source>
</evidence>
<organism evidence="1 2">
    <name type="scientific">Linnemannia schmuckeri</name>
    <dbReference type="NCBI Taxonomy" id="64567"/>
    <lineage>
        <taxon>Eukaryota</taxon>
        <taxon>Fungi</taxon>
        <taxon>Fungi incertae sedis</taxon>
        <taxon>Mucoromycota</taxon>
        <taxon>Mortierellomycotina</taxon>
        <taxon>Mortierellomycetes</taxon>
        <taxon>Mortierellales</taxon>
        <taxon>Mortierellaceae</taxon>
        <taxon>Linnemannia</taxon>
    </lineage>
</organism>
<name>A0A9P5R5L9_9FUNG</name>
<dbReference type="AlphaFoldDB" id="A0A9P5R5L9"/>
<accession>A0A9P5R5L9</accession>
<comment type="caution">
    <text evidence="1">The sequence shown here is derived from an EMBL/GenBank/DDBJ whole genome shotgun (WGS) entry which is preliminary data.</text>
</comment>